<organism evidence="3 4">
    <name type="scientific">Globisporangium ultimum (strain ATCC 200006 / CBS 805.95 / DAOM BR144)</name>
    <name type="common">Pythium ultimum</name>
    <dbReference type="NCBI Taxonomy" id="431595"/>
    <lineage>
        <taxon>Eukaryota</taxon>
        <taxon>Sar</taxon>
        <taxon>Stramenopiles</taxon>
        <taxon>Oomycota</taxon>
        <taxon>Peronosporomycetes</taxon>
        <taxon>Pythiales</taxon>
        <taxon>Pythiaceae</taxon>
        <taxon>Globisporangium</taxon>
    </lineage>
</organism>
<keyword evidence="1" id="KW-0472">Membrane</keyword>
<keyword evidence="4" id="KW-1185">Reference proteome</keyword>
<evidence type="ECO:0000313" key="4">
    <source>
        <dbReference type="Proteomes" id="UP000019132"/>
    </source>
</evidence>
<dbReference type="PRINTS" id="PR00111">
    <property type="entry name" value="ABHYDROLASE"/>
</dbReference>
<dbReference type="GO" id="GO:0016020">
    <property type="term" value="C:membrane"/>
    <property type="evidence" value="ECO:0007669"/>
    <property type="project" value="TreeGrafter"/>
</dbReference>
<dbReference type="InParanoid" id="K3XBT1"/>
<dbReference type="eggNOG" id="KOG4391">
    <property type="taxonomic scope" value="Eukaryota"/>
</dbReference>
<proteinExistence type="predicted"/>
<dbReference type="FunCoup" id="K3XBT1">
    <property type="interactions" value="193"/>
</dbReference>
<keyword evidence="1" id="KW-1133">Transmembrane helix</keyword>
<keyword evidence="1" id="KW-0812">Transmembrane</keyword>
<evidence type="ECO:0000313" key="3">
    <source>
        <dbReference type="EnsemblProtists" id="PYU1_T014680"/>
    </source>
</evidence>
<dbReference type="EMBL" id="GL376587">
    <property type="status" value="NOT_ANNOTATED_CDS"/>
    <property type="molecule type" value="Genomic_DNA"/>
</dbReference>
<sequence length="311" mass="34343">MAEGAGWAGWLLNAVYTGGTLCAGALLVLYMYQDKLLYFPTIPGASKFTRDNPPGYRHPGEFNIDYEDLMIPTADGVRIHAWLMKQPNHSARPTIIFFHGNAGNIGYRLPNAVHLYRKVGANVLLVDYRGFGHSEGEPSEQGLKMDAEAALDAMYTRSDIDKSSIVVFGRSLGGAVSVYLAEKAPSKIAAVILENTFLSISSMVDSLMPFLSYFKPIVLRIDWNSEKAMPKLTHPILFVAGMQDELVPHHHMKTLHKLAIASKRAVWLPVANGTHNDTWLRGGDRYFEALRAFLDSVSSCSSATSQKPKDD</sequence>
<dbReference type="Pfam" id="PF00561">
    <property type="entry name" value="Abhydrolase_1"/>
    <property type="match status" value="1"/>
</dbReference>
<dbReference type="SUPFAM" id="SSF53474">
    <property type="entry name" value="alpha/beta-Hydrolases"/>
    <property type="match status" value="1"/>
</dbReference>
<dbReference type="PANTHER" id="PTHR12277">
    <property type="entry name" value="ALPHA/BETA HYDROLASE DOMAIN-CONTAINING PROTEIN"/>
    <property type="match status" value="1"/>
</dbReference>
<dbReference type="Proteomes" id="UP000019132">
    <property type="component" value="Unassembled WGS sequence"/>
</dbReference>
<accession>K3XBT1</accession>
<feature type="domain" description="AB hydrolase-1" evidence="2">
    <location>
        <begin position="93"/>
        <end position="205"/>
    </location>
</feature>
<dbReference type="InterPro" id="IPR000073">
    <property type="entry name" value="AB_hydrolase_1"/>
</dbReference>
<dbReference type="Gene3D" id="3.40.50.1820">
    <property type="entry name" value="alpha/beta hydrolase"/>
    <property type="match status" value="1"/>
</dbReference>
<dbReference type="OMA" id="WLPEQGY"/>
<reference evidence="3" key="3">
    <citation type="submission" date="2015-02" db="UniProtKB">
        <authorList>
            <consortium name="EnsemblProtists"/>
        </authorList>
    </citation>
    <scope>IDENTIFICATION</scope>
    <source>
        <strain evidence="3">DAOM BR144</strain>
    </source>
</reference>
<protein>
    <recommendedName>
        <fullName evidence="2">AB hydrolase-1 domain-containing protein</fullName>
    </recommendedName>
</protein>
<reference evidence="4" key="1">
    <citation type="journal article" date="2010" name="Genome Biol.">
        <title>Genome sequence of the necrotrophic plant pathogen Pythium ultimum reveals original pathogenicity mechanisms and effector repertoire.</title>
        <authorList>
            <person name="Levesque C.A."/>
            <person name="Brouwer H."/>
            <person name="Cano L."/>
            <person name="Hamilton J.P."/>
            <person name="Holt C."/>
            <person name="Huitema E."/>
            <person name="Raffaele S."/>
            <person name="Robideau G.P."/>
            <person name="Thines M."/>
            <person name="Win J."/>
            <person name="Zerillo M.M."/>
            <person name="Beakes G.W."/>
            <person name="Boore J.L."/>
            <person name="Busam D."/>
            <person name="Dumas B."/>
            <person name="Ferriera S."/>
            <person name="Fuerstenberg S.I."/>
            <person name="Gachon C.M."/>
            <person name="Gaulin E."/>
            <person name="Govers F."/>
            <person name="Grenville-Briggs L."/>
            <person name="Horner N."/>
            <person name="Hostetler J."/>
            <person name="Jiang R.H."/>
            <person name="Johnson J."/>
            <person name="Krajaejun T."/>
            <person name="Lin H."/>
            <person name="Meijer H.J."/>
            <person name="Moore B."/>
            <person name="Morris P."/>
            <person name="Phuntmart V."/>
            <person name="Puiu D."/>
            <person name="Shetty J."/>
            <person name="Stajich J.E."/>
            <person name="Tripathy S."/>
            <person name="Wawra S."/>
            <person name="van West P."/>
            <person name="Whitty B.R."/>
            <person name="Coutinho P.M."/>
            <person name="Henrissat B."/>
            <person name="Martin F."/>
            <person name="Thomas P.D."/>
            <person name="Tyler B.M."/>
            <person name="De Vries R.P."/>
            <person name="Kamoun S."/>
            <person name="Yandell M."/>
            <person name="Tisserat N."/>
            <person name="Buell C.R."/>
        </authorList>
    </citation>
    <scope>NUCLEOTIDE SEQUENCE</scope>
    <source>
        <strain evidence="4">DAOM:BR144</strain>
    </source>
</reference>
<name>K3XBT1_GLOUD</name>
<feature type="transmembrane region" description="Helical" evidence="1">
    <location>
        <begin position="6"/>
        <end position="32"/>
    </location>
</feature>
<dbReference type="HOGENOM" id="CLU_029375_2_0_1"/>
<evidence type="ECO:0000259" key="2">
    <source>
        <dbReference type="Pfam" id="PF00561"/>
    </source>
</evidence>
<dbReference type="STRING" id="431595.K3XBT1"/>
<dbReference type="InterPro" id="IPR029058">
    <property type="entry name" value="AB_hydrolase_fold"/>
</dbReference>
<dbReference type="PANTHER" id="PTHR12277:SF81">
    <property type="entry name" value="PROTEIN ABHD13"/>
    <property type="match status" value="1"/>
</dbReference>
<dbReference type="VEuPathDB" id="FungiDB:PYU1_G014649"/>
<dbReference type="EnsemblProtists" id="PYU1_T014680">
    <property type="protein sequence ID" value="PYU1_T014680"/>
    <property type="gene ID" value="PYU1_G014649"/>
</dbReference>
<evidence type="ECO:0000256" key="1">
    <source>
        <dbReference type="SAM" id="Phobius"/>
    </source>
</evidence>
<dbReference type="GO" id="GO:0008474">
    <property type="term" value="F:palmitoyl-(protein) hydrolase activity"/>
    <property type="evidence" value="ECO:0007669"/>
    <property type="project" value="TreeGrafter"/>
</dbReference>
<reference evidence="4" key="2">
    <citation type="submission" date="2010-04" db="EMBL/GenBank/DDBJ databases">
        <authorList>
            <person name="Buell R."/>
            <person name="Hamilton J."/>
            <person name="Hostetler J."/>
        </authorList>
    </citation>
    <scope>NUCLEOTIDE SEQUENCE [LARGE SCALE GENOMIC DNA]</scope>
    <source>
        <strain evidence="4">DAOM:BR144</strain>
    </source>
</reference>
<dbReference type="AlphaFoldDB" id="K3XBT1"/>